<feature type="region of interest" description="Disordered" evidence="1">
    <location>
        <begin position="1"/>
        <end position="107"/>
    </location>
</feature>
<protein>
    <submittedName>
        <fullName evidence="2">Uncharacterized protein</fullName>
    </submittedName>
</protein>
<feature type="compositionally biased region" description="Basic and acidic residues" evidence="1">
    <location>
        <begin position="77"/>
        <end position="93"/>
    </location>
</feature>
<feature type="compositionally biased region" description="Polar residues" evidence="1">
    <location>
        <begin position="1"/>
        <end position="11"/>
    </location>
</feature>
<reference evidence="2 3" key="1">
    <citation type="submission" date="2013-11" db="EMBL/GenBank/DDBJ databases">
        <title>The Genome Sequence of Phytophthora parasitica P10297.</title>
        <authorList>
            <consortium name="The Broad Institute Genomics Platform"/>
            <person name="Russ C."/>
            <person name="Tyler B."/>
            <person name="Panabieres F."/>
            <person name="Shan W."/>
            <person name="Tripathy S."/>
            <person name="Grunwald N."/>
            <person name="Machado M."/>
            <person name="Johnson C.S."/>
            <person name="Walker B."/>
            <person name="Young S.K."/>
            <person name="Zeng Q."/>
            <person name="Gargeya S."/>
            <person name="Fitzgerald M."/>
            <person name="Haas B."/>
            <person name="Abouelleil A."/>
            <person name="Allen A.W."/>
            <person name="Alvarado L."/>
            <person name="Arachchi H.M."/>
            <person name="Berlin A.M."/>
            <person name="Chapman S.B."/>
            <person name="Gainer-Dewar J."/>
            <person name="Goldberg J."/>
            <person name="Griggs A."/>
            <person name="Gujja S."/>
            <person name="Hansen M."/>
            <person name="Howarth C."/>
            <person name="Imamovic A."/>
            <person name="Ireland A."/>
            <person name="Larimer J."/>
            <person name="McCowan C."/>
            <person name="Murphy C."/>
            <person name="Pearson M."/>
            <person name="Poon T.W."/>
            <person name="Priest M."/>
            <person name="Roberts A."/>
            <person name="Saif S."/>
            <person name="Shea T."/>
            <person name="Sisk P."/>
            <person name="Sykes S."/>
            <person name="Wortman J."/>
            <person name="Nusbaum C."/>
            <person name="Birren B."/>
        </authorList>
    </citation>
    <scope>NUCLEOTIDE SEQUENCE [LARGE SCALE GENOMIC DNA]</scope>
    <source>
        <strain evidence="2 3">P10297</strain>
    </source>
</reference>
<sequence length="107" mass="11969">MGSFPLSHTTPGSSSGGSSRLTRAEKDVLAPFKPTNPRFNGEDDAEGREEETTPPSVEAEQDDIWTGTTWTASYHLGNDRVPKRKQHVLERTDRRRRNPLMGSECNK</sequence>
<gene>
    <name evidence="2" type="ORF">F442_00147</name>
</gene>
<dbReference type="AlphaFoldDB" id="W3A9V7"/>
<organism evidence="2 3">
    <name type="scientific">Phytophthora nicotianae P10297</name>
    <dbReference type="NCBI Taxonomy" id="1317064"/>
    <lineage>
        <taxon>Eukaryota</taxon>
        <taxon>Sar</taxon>
        <taxon>Stramenopiles</taxon>
        <taxon>Oomycota</taxon>
        <taxon>Peronosporomycetes</taxon>
        <taxon>Peronosporales</taxon>
        <taxon>Peronosporaceae</taxon>
        <taxon>Phytophthora</taxon>
    </lineage>
</organism>
<dbReference type="Proteomes" id="UP000018948">
    <property type="component" value="Unassembled WGS sequence"/>
</dbReference>
<dbReference type="EMBL" id="ANIY01000035">
    <property type="protein sequence ID" value="ETP55294.1"/>
    <property type="molecule type" value="Genomic_DNA"/>
</dbReference>
<accession>W3A9V7</accession>
<proteinExistence type="predicted"/>
<name>W3A9V7_PHYNI</name>
<evidence type="ECO:0000313" key="2">
    <source>
        <dbReference type="EMBL" id="ETP55294.1"/>
    </source>
</evidence>
<comment type="caution">
    <text evidence="2">The sequence shown here is derived from an EMBL/GenBank/DDBJ whole genome shotgun (WGS) entry which is preliminary data.</text>
</comment>
<evidence type="ECO:0000313" key="3">
    <source>
        <dbReference type="Proteomes" id="UP000018948"/>
    </source>
</evidence>
<evidence type="ECO:0000256" key="1">
    <source>
        <dbReference type="SAM" id="MobiDB-lite"/>
    </source>
</evidence>